<dbReference type="AlphaFoldDB" id="A0A7J6IJX3"/>
<evidence type="ECO:0000313" key="3">
    <source>
        <dbReference type="Proteomes" id="UP000011096"/>
    </source>
</evidence>
<reference evidence="2 3" key="2">
    <citation type="submission" date="2020-04" db="EMBL/GenBank/DDBJ databases">
        <title>Genome sequencing and assembly of multiple isolates from the Colletotrichum gloeosporioides species complex.</title>
        <authorList>
            <person name="Gan P."/>
            <person name="Shirasu K."/>
        </authorList>
    </citation>
    <scope>NUCLEOTIDE SEQUENCE [LARGE SCALE GENOMIC DNA]</scope>
    <source>
        <strain evidence="2 3">Nara gc5</strain>
    </source>
</reference>
<gene>
    <name evidence="2" type="ORF">CGGC5_v014982</name>
</gene>
<accession>A0A7J6IJX3</accession>
<proteinExistence type="predicted"/>
<dbReference type="Proteomes" id="UP000011096">
    <property type="component" value="Unassembled WGS sequence"/>
</dbReference>
<sequence>MKFNTFLQSLASLSVATAIPTESSQKEMSPLERLLGANGEPKVEQCLAKGTSCSLNSECCTCYCDWLLPFIGKCRQTVGPPACGEAWAKDLSHLGELRKDLLYKGVGL</sequence>
<comment type="caution">
    <text evidence="2">The sequence shown here is derived from an EMBL/GenBank/DDBJ whole genome shotgun (WGS) entry which is preliminary data.</text>
</comment>
<evidence type="ECO:0000256" key="1">
    <source>
        <dbReference type="SAM" id="SignalP"/>
    </source>
</evidence>
<evidence type="ECO:0000313" key="2">
    <source>
        <dbReference type="EMBL" id="KAF4476443.1"/>
    </source>
</evidence>
<feature type="signal peptide" evidence="1">
    <location>
        <begin position="1"/>
        <end position="18"/>
    </location>
</feature>
<organism evidence="2 3">
    <name type="scientific">Colletotrichum fructicola (strain Nara gc5)</name>
    <name type="common">Anthracnose fungus</name>
    <name type="synonym">Colletotrichum gloeosporioides (strain Nara gc5)</name>
    <dbReference type="NCBI Taxonomy" id="1213859"/>
    <lineage>
        <taxon>Eukaryota</taxon>
        <taxon>Fungi</taxon>
        <taxon>Dikarya</taxon>
        <taxon>Ascomycota</taxon>
        <taxon>Pezizomycotina</taxon>
        <taxon>Sordariomycetes</taxon>
        <taxon>Hypocreomycetidae</taxon>
        <taxon>Glomerellales</taxon>
        <taxon>Glomerellaceae</taxon>
        <taxon>Colletotrichum</taxon>
        <taxon>Colletotrichum gloeosporioides species complex</taxon>
    </lineage>
</organism>
<feature type="chain" id="PRO_5029514965" evidence="1">
    <location>
        <begin position="19"/>
        <end position="108"/>
    </location>
</feature>
<dbReference type="OrthoDB" id="4795010at2759"/>
<dbReference type="GeneID" id="43609451"/>
<reference evidence="2 3" key="1">
    <citation type="submission" date="2012-08" db="EMBL/GenBank/DDBJ databases">
        <authorList>
            <person name="Gan P.H.P."/>
            <person name="Ikeda K."/>
            <person name="Irieda H."/>
            <person name="Narusaka M."/>
            <person name="O'Connell R.J."/>
            <person name="Narusaka Y."/>
            <person name="Takano Y."/>
            <person name="Kubo Y."/>
            <person name="Shirasu K."/>
        </authorList>
    </citation>
    <scope>NUCLEOTIDE SEQUENCE [LARGE SCALE GENOMIC DNA]</scope>
    <source>
        <strain evidence="2 3">Nara gc5</strain>
    </source>
</reference>
<dbReference type="EMBL" id="ANPB02000009">
    <property type="protein sequence ID" value="KAF4476443.1"/>
    <property type="molecule type" value="Genomic_DNA"/>
</dbReference>
<dbReference type="RefSeq" id="XP_031878147.1">
    <property type="nucleotide sequence ID" value="XM_032025291.1"/>
</dbReference>
<keyword evidence="3" id="KW-1185">Reference proteome</keyword>
<name>A0A7J6IJX3_COLFN</name>
<dbReference type="InParanoid" id="A0A7J6IJX3"/>
<keyword evidence="1" id="KW-0732">Signal</keyword>
<protein>
    <submittedName>
        <fullName evidence="2">Uncharacterized protein</fullName>
    </submittedName>
</protein>